<evidence type="ECO:0000256" key="13">
    <source>
        <dbReference type="RuleBase" id="RU363063"/>
    </source>
</evidence>
<dbReference type="EC" id="2.4.1.-" evidence="13"/>
<keyword evidence="8 13" id="KW-0735">Signal-anchor</keyword>
<evidence type="ECO:0000313" key="14">
    <source>
        <dbReference type="EMBL" id="KAG6511745.1"/>
    </source>
</evidence>
<keyword evidence="7 13" id="KW-0812">Transmembrane</keyword>
<evidence type="ECO:0000256" key="1">
    <source>
        <dbReference type="ARBA" id="ARBA00001936"/>
    </source>
</evidence>
<keyword evidence="15" id="KW-1185">Reference proteome</keyword>
<name>A0A8J5GQ50_ZINOF</name>
<dbReference type="PANTHER" id="PTHR11214:SF351">
    <property type="entry name" value="BETA-1,3-GALACTOSYLTRANSFERASE PVG3"/>
    <property type="match status" value="1"/>
</dbReference>
<dbReference type="InterPro" id="IPR002659">
    <property type="entry name" value="Glyco_trans_31"/>
</dbReference>
<evidence type="ECO:0000256" key="6">
    <source>
        <dbReference type="ARBA" id="ARBA00022679"/>
    </source>
</evidence>
<keyword evidence="5 13" id="KW-0328">Glycosyltransferase</keyword>
<dbReference type="UniPathway" id="UPA00378"/>
<evidence type="ECO:0000256" key="10">
    <source>
        <dbReference type="ARBA" id="ARBA00023034"/>
    </source>
</evidence>
<gene>
    <name evidence="14" type="ORF">ZIOFF_029822</name>
</gene>
<evidence type="ECO:0000256" key="11">
    <source>
        <dbReference type="ARBA" id="ARBA00023136"/>
    </source>
</evidence>
<comment type="cofactor">
    <cofactor evidence="1 13">
        <name>Mn(2+)</name>
        <dbReference type="ChEBI" id="CHEBI:29035"/>
    </cofactor>
</comment>
<dbReference type="AlphaFoldDB" id="A0A8J5GQ50"/>
<comment type="subcellular location">
    <subcellularLocation>
        <location evidence="2 13">Golgi apparatus membrane</location>
        <topology evidence="2 13">Single-pass type II membrane protein</topology>
    </subcellularLocation>
</comment>
<sequence>MVRFPKSPPATLTLLFLGLALFAILYLVIYPNDLQLQSLIAVCHSPSSSPVPLDPITPKPDFRLLLGILTLPDHYERRHLLRLVYSLQQRQHDLTAQVDVRFVFCRLTKEDQRVLVALEIMRYADIIILNCTENMNQGKTYAYYASLPSLFGGDGETRYDFVAKADDDIYFRLPKLIESLNKMPREDLYYGFVIPCTSMDPFRDYMSGMGYVVSWDLVEWIATSEIARNNTEGPEDMMTGKWLHWGGKGKNRYNTKYAMYDYPIPVPIDECSHDFAPETIAVHRLKDNMKWARALQYLNVTDGLKPSKLIYHI</sequence>
<dbReference type="OrthoDB" id="2139606at2759"/>
<dbReference type="Proteomes" id="UP000734854">
    <property type="component" value="Unassembled WGS sequence"/>
</dbReference>
<evidence type="ECO:0000256" key="12">
    <source>
        <dbReference type="ARBA" id="ARBA00023211"/>
    </source>
</evidence>
<evidence type="ECO:0000313" key="15">
    <source>
        <dbReference type="Proteomes" id="UP000734854"/>
    </source>
</evidence>
<keyword evidence="10 13" id="KW-0333">Golgi apparatus</keyword>
<evidence type="ECO:0000256" key="5">
    <source>
        <dbReference type="ARBA" id="ARBA00022676"/>
    </source>
</evidence>
<accession>A0A8J5GQ50</accession>
<evidence type="ECO:0000256" key="3">
    <source>
        <dbReference type="ARBA" id="ARBA00004922"/>
    </source>
</evidence>
<evidence type="ECO:0000256" key="8">
    <source>
        <dbReference type="ARBA" id="ARBA00022968"/>
    </source>
</evidence>
<protein>
    <recommendedName>
        <fullName evidence="13">Hexosyltransferase</fullName>
        <ecNumber evidence="13">2.4.1.-</ecNumber>
    </recommendedName>
</protein>
<evidence type="ECO:0000256" key="7">
    <source>
        <dbReference type="ARBA" id="ARBA00022692"/>
    </source>
</evidence>
<dbReference type="GO" id="GO:0016758">
    <property type="term" value="F:hexosyltransferase activity"/>
    <property type="evidence" value="ECO:0007669"/>
    <property type="project" value="InterPro"/>
</dbReference>
<dbReference type="Pfam" id="PF01762">
    <property type="entry name" value="Galactosyl_T"/>
    <property type="match status" value="1"/>
</dbReference>
<reference evidence="14 15" key="1">
    <citation type="submission" date="2020-08" db="EMBL/GenBank/DDBJ databases">
        <title>Plant Genome Project.</title>
        <authorList>
            <person name="Zhang R.-G."/>
        </authorList>
    </citation>
    <scope>NUCLEOTIDE SEQUENCE [LARGE SCALE GENOMIC DNA]</scope>
    <source>
        <tissue evidence="14">Rhizome</tissue>
    </source>
</reference>
<dbReference type="EMBL" id="JACMSC010000008">
    <property type="protein sequence ID" value="KAG6511745.1"/>
    <property type="molecule type" value="Genomic_DNA"/>
</dbReference>
<evidence type="ECO:0000256" key="9">
    <source>
        <dbReference type="ARBA" id="ARBA00022989"/>
    </source>
</evidence>
<organism evidence="14 15">
    <name type="scientific">Zingiber officinale</name>
    <name type="common">Ginger</name>
    <name type="synonym">Amomum zingiber</name>
    <dbReference type="NCBI Taxonomy" id="94328"/>
    <lineage>
        <taxon>Eukaryota</taxon>
        <taxon>Viridiplantae</taxon>
        <taxon>Streptophyta</taxon>
        <taxon>Embryophyta</taxon>
        <taxon>Tracheophyta</taxon>
        <taxon>Spermatophyta</taxon>
        <taxon>Magnoliopsida</taxon>
        <taxon>Liliopsida</taxon>
        <taxon>Zingiberales</taxon>
        <taxon>Zingiberaceae</taxon>
        <taxon>Zingiber</taxon>
    </lineage>
</organism>
<evidence type="ECO:0000256" key="2">
    <source>
        <dbReference type="ARBA" id="ARBA00004323"/>
    </source>
</evidence>
<feature type="transmembrane region" description="Helical" evidence="13">
    <location>
        <begin position="12"/>
        <end position="30"/>
    </location>
</feature>
<comment type="caution">
    <text evidence="14">The sequence shown here is derived from an EMBL/GenBank/DDBJ whole genome shotgun (WGS) entry which is preliminary data.</text>
</comment>
<comment type="similarity">
    <text evidence="4 13">Belongs to the glycosyltransferase 31 family.</text>
</comment>
<dbReference type="GO" id="GO:0000139">
    <property type="term" value="C:Golgi membrane"/>
    <property type="evidence" value="ECO:0007669"/>
    <property type="project" value="UniProtKB-SubCell"/>
</dbReference>
<evidence type="ECO:0000256" key="4">
    <source>
        <dbReference type="ARBA" id="ARBA00008661"/>
    </source>
</evidence>
<keyword evidence="11 13" id="KW-0472">Membrane</keyword>
<comment type="pathway">
    <text evidence="3">Protein modification; protein glycosylation.</text>
</comment>
<proteinExistence type="inferred from homology"/>
<keyword evidence="12 13" id="KW-0464">Manganese</keyword>
<keyword evidence="6" id="KW-0808">Transferase</keyword>
<keyword evidence="9 13" id="KW-1133">Transmembrane helix</keyword>
<dbReference type="FunFam" id="3.90.550.50:FF:000027">
    <property type="entry name" value="Hexosyltransferase"/>
    <property type="match status" value="1"/>
</dbReference>
<dbReference type="PANTHER" id="PTHR11214">
    <property type="entry name" value="BETA-1,3-N-ACETYLGLUCOSAMINYLTRANSFERASE"/>
    <property type="match status" value="1"/>
</dbReference>